<evidence type="ECO:0000313" key="2">
    <source>
        <dbReference type="Proteomes" id="UP000024635"/>
    </source>
</evidence>
<organism evidence="1 2">
    <name type="scientific">Ancylostoma ceylanicum</name>
    <dbReference type="NCBI Taxonomy" id="53326"/>
    <lineage>
        <taxon>Eukaryota</taxon>
        <taxon>Metazoa</taxon>
        <taxon>Ecdysozoa</taxon>
        <taxon>Nematoda</taxon>
        <taxon>Chromadorea</taxon>
        <taxon>Rhabditida</taxon>
        <taxon>Rhabditina</taxon>
        <taxon>Rhabditomorpha</taxon>
        <taxon>Strongyloidea</taxon>
        <taxon>Ancylostomatidae</taxon>
        <taxon>Ancylostomatinae</taxon>
        <taxon>Ancylostoma</taxon>
    </lineage>
</organism>
<dbReference type="Proteomes" id="UP000024635">
    <property type="component" value="Unassembled WGS sequence"/>
</dbReference>
<accession>A0A016SA87</accession>
<sequence>MSRSHIRTNRTRKSEVGSLKKIGLSEVPEVGSTKSPTCVCKYVNTFIQCVPYVQTHPENAGTQFPITS</sequence>
<comment type="caution">
    <text evidence="1">The sequence shown here is derived from an EMBL/GenBank/DDBJ whole genome shotgun (WGS) entry which is preliminary data.</text>
</comment>
<name>A0A016SA87_9BILA</name>
<proteinExistence type="predicted"/>
<reference evidence="2" key="1">
    <citation type="journal article" date="2015" name="Nat. Genet.">
        <title>The genome and transcriptome of the zoonotic hookworm Ancylostoma ceylanicum identify infection-specific gene families.</title>
        <authorList>
            <person name="Schwarz E.M."/>
            <person name="Hu Y."/>
            <person name="Antoshechkin I."/>
            <person name="Miller M.M."/>
            <person name="Sternberg P.W."/>
            <person name="Aroian R.V."/>
        </authorList>
    </citation>
    <scope>NUCLEOTIDE SEQUENCE</scope>
    <source>
        <strain evidence="2">HY135</strain>
    </source>
</reference>
<keyword evidence="2" id="KW-1185">Reference proteome</keyword>
<dbReference type="AlphaFoldDB" id="A0A016SA87"/>
<gene>
    <name evidence="1" type="primary">Acey_s0260.g516</name>
    <name evidence="1" type="ORF">Y032_0260g516</name>
</gene>
<dbReference type="EMBL" id="JARK01001596">
    <property type="protein sequence ID" value="EYB87563.1"/>
    <property type="molecule type" value="Genomic_DNA"/>
</dbReference>
<evidence type="ECO:0000313" key="1">
    <source>
        <dbReference type="EMBL" id="EYB87563.1"/>
    </source>
</evidence>
<protein>
    <submittedName>
        <fullName evidence="1">Uncharacterized protein</fullName>
    </submittedName>
</protein>